<evidence type="ECO:0000313" key="1">
    <source>
        <dbReference type="EMBL" id="VEL07716.1"/>
    </source>
</evidence>
<comment type="caution">
    <text evidence="1">The sequence shown here is derived from an EMBL/GenBank/DDBJ whole genome shotgun (WGS) entry which is preliminary data.</text>
</comment>
<protein>
    <submittedName>
        <fullName evidence="1">Uncharacterized protein</fullName>
    </submittedName>
</protein>
<name>A0A3S4ZUU0_9PLAT</name>
<organism evidence="1 2">
    <name type="scientific">Protopolystoma xenopodis</name>
    <dbReference type="NCBI Taxonomy" id="117903"/>
    <lineage>
        <taxon>Eukaryota</taxon>
        <taxon>Metazoa</taxon>
        <taxon>Spiralia</taxon>
        <taxon>Lophotrochozoa</taxon>
        <taxon>Platyhelminthes</taxon>
        <taxon>Monogenea</taxon>
        <taxon>Polyopisthocotylea</taxon>
        <taxon>Polystomatidea</taxon>
        <taxon>Polystomatidae</taxon>
        <taxon>Protopolystoma</taxon>
    </lineage>
</organism>
<sequence length="70" mass="7851">MFRSFRDQIKLIRLTSATHIALWPTGQLEPACLPWDGKEDIPAKARLCNSPDLLAPGHLASQCWPLKPQT</sequence>
<dbReference type="EMBL" id="CAAALY010002345">
    <property type="protein sequence ID" value="VEL07716.1"/>
    <property type="molecule type" value="Genomic_DNA"/>
</dbReference>
<evidence type="ECO:0000313" key="2">
    <source>
        <dbReference type="Proteomes" id="UP000784294"/>
    </source>
</evidence>
<gene>
    <name evidence="1" type="ORF">PXEA_LOCUS1156</name>
</gene>
<proteinExistence type="predicted"/>
<accession>A0A3S4ZUU0</accession>
<keyword evidence="2" id="KW-1185">Reference proteome</keyword>
<dbReference type="AlphaFoldDB" id="A0A3S4ZUU0"/>
<reference evidence="1" key="1">
    <citation type="submission" date="2018-11" db="EMBL/GenBank/DDBJ databases">
        <authorList>
            <consortium name="Pathogen Informatics"/>
        </authorList>
    </citation>
    <scope>NUCLEOTIDE SEQUENCE</scope>
</reference>
<dbReference type="Proteomes" id="UP000784294">
    <property type="component" value="Unassembled WGS sequence"/>
</dbReference>